<dbReference type="InterPro" id="IPR035376">
    <property type="entry name" value="NigD_C"/>
</dbReference>
<dbReference type="Gene3D" id="2.40.50.500">
    <property type="entry name" value="NigD-like N-terminal OB domain"/>
    <property type="match status" value="1"/>
</dbReference>
<evidence type="ECO:0000313" key="4">
    <source>
        <dbReference type="EMBL" id="VYU44934.1"/>
    </source>
</evidence>
<evidence type="ECO:0000259" key="3">
    <source>
        <dbReference type="Pfam" id="PF17415"/>
    </source>
</evidence>
<organism evidence="4">
    <name type="scientific">Paraprevotella clara</name>
    <dbReference type="NCBI Taxonomy" id="454154"/>
    <lineage>
        <taxon>Bacteria</taxon>
        <taxon>Pseudomonadati</taxon>
        <taxon>Bacteroidota</taxon>
        <taxon>Bacteroidia</taxon>
        <taxon>Bacteroidales</taxon>
        <taxon>Prevotellaceae</taxon>
        <taxon>Paraprevotella</taxon>
    </lineage>
</organism>
<dbReference type="PROSITE" id="PS51257">
    <property type="entry name" value="PROKAR_LIPOPROTEIN"/>
    <property type="match status" value="1"/>
</dbReference>
<dbReference type="RefSeq" id="WP_412443274.1">
    <property type="nucleotide sequence ID" value="NZ_CACRUT010000016.1"/>
</dbReference>
<dbReference type="InterPro" id="IPR024299">
    <property type="entry name" value="NigD-like_OB_dom"/>
</dbReference>
<feature type="signal peptide" evidence="1">
    <location>
        <begin position="1"/>
        <end position="20"/>
    </location>
</feature>
<dbReference type="InterPro" id="IPR038179">
    <property type="entry name" value="NigD-like_N_sf"/>
</dbReference>
<name>A0A6N3EYT2_9BACT</name>
<feature type="domain" description="NigD-like N-terminal OB" evidence="2">
    <location>
        <begin position="42"/>
        <end position="105"/>
    </location>
</feature>
<gene>
    <name evidence="4" type="ORF">PCLFYP37_02940</name>
</gene>
<evidence type="ECO:0000256" key="1">
    <source>
        <dbReference type="SAM" id="SignalP"/>
    </source>
</evidence>
<keyword evidence="1" id="KW-0732">Signal</keyword>
<dbReference type="Gene3D" id="2.60.40.2370">
    <property type="entry name" value="NigD-like, C-terminal beta sandwich domain"/>
    <property type="match status" value="1"/>
</dbReference>
<protein>
    <submittedName>
        <fullName evidence="4">NigD-like protein</fullName>
    </submittedName>
</protein>
<reference evidence="4" key="1">
    <citation type="submission" date="2019-11" db="EMBL/GenBank/DDBJ databases">
        <authorList>
            <person name="Feng L."/>
        </authorList>
    </citation>
    <scope>NUCLEOTIDE SEQUENCE</scope>
    <source>
        <strain evidence="4">PclaraLFYP37</strain>
    </source>
</reference>
<evidence type="ECO:0000259" key="2">
    <source>
        <dbReference type="Pfam" id="PF12667"/>
    </source>
</evidence>
<dbReference type="AlphaFoldDB" id="A0A6N3EYT2"/>
<sequence length="249" mass="27889">MKKVHVLWVLACLLAAPVLFQSCSDDDDEVYVWYPYLSPNALVTVKGGTDSCFLQLDDETTLWPVNLSSSPFGEKEVRALVHFTDVDGEKHFCTRAVYVNWMDSILTKKTVPDSALVNDSLYGNDPVDIVDDWVTVAEDGYLTLRFSTLWGNRGIAHKVNLLTGGNPENPYEVEFRHDACGDAGSWRSDALVAFDLGKLPDTGGRTVKLTLVWQSSRGRRTAEFDYCTRKKTGNVARQIEQMQRGGMLR</sequence>
<proteinExistence type="predicted"/>
<feature type="domain" description="NigD-like C-terminal" evidence="3">
    <location>
        <begin position="114"/>
        <end position="226"/>
    </location>
</feature>
<feature type="chain" id="PRO_5027088161" evidence="1">
    <location>
        <begin position="21"/>
        <end position="249"/>
    </location>
</feature>
<dbReference type="EMBL" id="CACRUT010000016">
    <property type="protein sequence ID" value="VYU44934.1"/>
    <property type="molecule type" value="Genomic_DNA"/>
</dbReference>
<dbReference type="InterPro" id="IPR038143">
    <property type="entry name" value="NigD-like_C_dom_sf"/>
</dbReference>
<dbReference type="Pfam" id="PF17415">
    <property type="entry name" value="NigD_C"/>
    <property type="match status" value="1"/>
</dbReference>
<accession>A0A6N3EYT2</accession>
<dbReference type="Pfam" id="PF12667">
    <property type="entry name" value="NigD_N"/>
    <property type="match status" value="1"/>
</dbReference>